<evidence type="ECO:0000256" key="4">
    <source>
        <dbReference type="ARBA" id="ARBA00022833"/>
    </source>
</evidence>
<dbReference type="PANTHER" id="PTHR42978:SF6">
    <property type="entry name" value="QUORUM-QUENCHING LACTONASE YTNP-RELATED"/>
    <property type="match status" value="1"/>
</dbReference>
<evidence type="ECO:0000256" key="2">
    <source>
        <dbReference type="ARBA" id="ARBA00022723"/>
    </source>
</evidence>
<dbReference type="SUPFAM" id="SSF56281">
    <property type="entry name" value="Metallo-hydrolase/oxidoreductase"/>
    <property type="match status" value="1"/>
</dbReference>
<proteinExistence type="inferred from homology"/>
<dbReference type="InterPro" id="IPR051013">
    <property type="entry name" value="MBL_superfamily_lactonases"/>
</dbReference>
<evidence type="ECO:0000256" key="1">
    <source>
        <dbReference type="ARBA" id="ARBA00007749"/>
    </source>
</evidence>
<comment type="caution">
    <text evidence="6">The sequence shown here is derived from an EMBL/GenBank/DDBJ whole genome shotgun (WGS) entry which is preliminary data.</text>
</comment>
<feature type="domain" description="Metallo-beta-lactamase" evidence="5">
    <location>
        <begin position="83"/>
        <end position="292"/>
    </location>
</feature>
<sequence>MISAIVAVKQPTTPASPLPAETDMSTISPTYQLGDAKITRVTDTLLHGLAPSFLYRDWSETLLERRPGLRGLLDAEGASLTLSVHSWAVEWAGQVFLIDTGIGNDKERAFNPLFHRLQTPFLERLAQLGIQPADVDHVLLTHLHADHVGWNTRLIKDQWTPTFPKALYALPQGDLDFFATPEADSRRMVFDDSVAPVIASGQARVIGRDGGDYQDGFRFHPTPGHCAGHMSISLSSRGETALFCGDVMHTPMQVYRPEWNSVFCREQDEARKSRRWLLDFAAERSALVFSAHFSGSSAGRVTRRDGGDFDWQFL</sequence>
<dbReference type="EMBL" id="JAFLRD010000033">
    <property type="protein sequence ID" value="MBO0418391.1"/>
    <property type="molecule type" value="Genomic_DNA"/>
</dbReference>
<dbReference type="PANTHER" id="PTHR42978">
    <property type="entry name" value="QUORUM-QUENCHING LACTONASE YTNP-RELATED-RELATED"/>
    <property type="match status" value="1"/>
</dbReference>
<keyword evidence="2" id="KW-0479">Metal-binding</keyword>
<dbReference type="Proteomes" id="UP000664349">
    <property type="component" value="Unassembled WGS sequence"/>
</dbReference>
<evidence type="ECO:0000313" key="6">
    <source>
        <dbReference type="EMBL" id="MBO0418391.1"/>
    </source>
</evidence>
<dbReference type="Pfam" id="PF00753">
    <property type="entry name" value="Lactamase_B"/>
    <property type="match status" value="1"/>
</dbReference>
<comment type="similarity">
    <text evidence="1">Belongs to the metallo-beta-lactamase superfamily.</text>
</comment>
<dbReference type="InterPro" id="IPR001279">
    <property type="entry name" value="Metallo-B-lactamas"/>
</dbReference>
<dbReference type="SMART" id="SM00849">
    <property type="entry name" value="Lactamase_B"/>
    <property type="match status" value="1"/>
</dbReference>
<dbReference type="Gene3D" id="3.60.15.10">
    <property type="entry name" value="Ribonuclease Z/Hydroxyacylglutathione hydrolase-like"/>
    <property type="match status" value="1"/>
</dbReference>
<keyword evidence="4" id="KW-0862">Zinc</keyword>
<evidence type="ECO:0000259" key="5">
    <source>
        <dbReference type="SMART" id="SM00849"/>
    </source>
</evidence>
<dbReference type="InterPro" id="IPR036866">
    <property type="entry name" value="RibonucZ/Hydroxyglut_hydro"/>
</dbReference>
<keyword evidence="7" id="KW-1185">Reference proteome</keyword>
<accession>A0ABS3GTL3</accession>
<evidence type="ECO:0000313" key="7">
    <source>
        <dbReference type="Proteomes" id="UP000664349"/>
    </source>
</evidence>
<keyword evidence="3" id="KW-0378">Hydrolase</keyword>
<gene>
    <name evidence="6" type="ORF">J1C50_23040</name>
</gene>
<protein>
    <submittedName>
        <fullName evidence="6">MBL fold metallo-hydrolase</fullName>
    </submittedName>
</protein>
<evidence type="ECO:0000256" key="3">
    <source>
        <dbReference type="ARBA" id="ARBA00022801"/>
    </source>
</evidence>
<dbReference type="CDD" id="cd16277">
    <property type="entry name" value="metallo-hydrolase-like_MBL-fold"/>
    <property type="match status" value="1"/>
</dbReference>
<dbReference type="RefSeq" id="WP_200123246.1">
    <property type="nucleotide sequence ID" value="NZ_JAEILV010000037.1"/>
</dbReference>
<name>A0ABS3GTL3_9NEIS</name>
<reference evidence="6 7" key="1">
    <citation type="submission" date="2021-03" db="EMBL/GenBank/DDBJ databases">
        <title>First Case of infection caused by Chromobacterium haemolyticum derived from water in China.</title>
        <authorList>
            <person name="Chen J."/>
            <person name="Liu C."/>
        </authorList>
    </citation>
    <scope>NUCLEOTIDE SEQUENCE [LARGE SCALE GENOMIC DNA]</scope>
    <source>
        <strain evidence="6 7">WJ-5</strain>
    </source>
</reference>
<organism evidence="6 7">
    <name type="scientific">Chromobacterium haemolyticum</name>
    <dbReference type="NCBI Taxonomy" id="394935"/>
    <lineage>
        <taxon>Bacteria</taxon>
        <taxon>Pseudomonadati</taxon>
        <taxon>Pseudomonadota</taxon>
        <taxon>Betaproteobacteria</taxon>
        <taxon>Neisseriales</taxon>
        <taxon>Chromobacteriaceae</taxon>
        <taxon>Chromobacterium</taxon>
    </lineage>
</organism>